<comment type="caution">
    <text evidence="1">The sequence shown here is derived from an EMBL/GenBank/DDBJ whole genome shotgun (WGS) entry which is preliminary data.</text>
</comment>
<gene>
    <name evidence="1" type="ORF">EMPG_10269</name>
</gene>
<reference evidence="2" key="1">
    <citation type="journal article" date="2015" name="PLoS Genet.">
        <title>The dynamic genome and transcriptome of the human fungal pathogen Blastomyces and close relative Emmonsia.</title>
        <authorList>
            <person name="Munoz J.F."/>
            <person name="Gauthier G.M."/>
            <person name="Desjardins C.A."/>
            <person name="Gallo J.E."/>
            <person name="Holder J."/>
            <person name="Sullivan T.D."/>
            <person name="Marty A.J."/>
            <person name="Carmen J.C."/>
            <person name="Chen Z."/>
            <person name="Ding L."/>
            <person name="Gujja S."/>
            <person name="Magrini V."/>
            <person name="Misas E."/>
            <person name="Mitreva M."/>
            <person name="Priest M."/>
            <person name="Saif S."/>
            <person name="Whiston E.A."/>
            <person name="Young S."/>
            <person name="Zeng Q."/>
            <person name="Goldman W.E."/>
            <person name="Mardis E.R."/>
            <person name="Taylor J.W."/>
            <person name="McEwen J.G."/>
            <person name="Clay O.K."/>
            <person name="Klein B.S."/>
            <person name="Cuomo C.A."/>
        </authorList>
    </citation>
    <scope>NUCLEOTIDE SEQUENCE [LARGE SCALE GENOMIC DNA]</scope>
    <source>
        <strain evidence="2">UAMH 139</strain>
    </source>
</reference>
<name>A0A0H1B5U2_9EURO</name>
<evidence type="ECO:0000313" key="1">
    <source>
        <dbReference type="EMBL" id="KLJ06337.1"/>
    </source>
</evidence>
<accession>A0A0H1B5U2</accession>
<dbReference type="EMBL" id="LDEV01003182">
    <property type="protein sequence ID" value="KLJ06337.1"/>
    <property type="molecule type" value="Genomic_DNA"/>
</dbReference>
<dbReference type="AlphaFoldDB" id="A0A0H1B5U2"/>
<keyword evidence="2" id="KW-1185">Reference proteome</keyword>
<proteinExistence type="predicted"/>
<organism evidence="1 2">
    <name type="scientific">Blastomyces silverae</name>
    <dbReference type="NCBI Taxonomy" id="2060906"/>
    <lineage>
        <taxon>Eukaryota</taxon>
        <taxon>Fungi</taxon>
        <taxon>Dikarya</taxon>
        <taxon>Ascomycota</taxon>
        <taxon>Pezizomycotina</taxon>
        <taxon>Eurotiomycetes</taxon>
        <taxon>Eurotiomycetidae</taxon>
        <taxon>Onygenales</taxon>
        <taxon>Ajellomycetaceae</taxon>
        <taxon>Blastomyces</taxon>
    </lineage>
</organism>
<sequence>MRGYMGLSPTTSTSIKSPRMVTASRLLPISTPSSGVSTHPAIGQILRNAKSAI</sequence>
<protein>
    <submittedName>
        <fullName evidence="1">Uncharacterized protein</fullName>
    </submittedName>
</protein>
<evidence type="ECO:0000313" key="2">
    <source>
        <dbReference type="Proteomes" id="UP000053573"/>
    </source>
</evidence>
<dbReference type="Proteomes" id="UP000053573">
    <property type="component" value="Unassembled WGS sequence"/>
</dbReference>